<reference evidence="1" key="2">
    <citation type="submission" date="2025-09" db="UniProtKB">
        <authorList>
            <consortium name="Ensembl"/>
        </authorList>
    </citation>
    <scope>IDENTIFICATION</scope>
</reference>
<organism evidence="1 2">
    <name type="scientific">Cyprinodon variegatus</name>
    <name type="common">Sheepshead minnow</name>
    <dbReference type="NCBI Taxonomy" id="28743"/>
    <lineage>
        <taxon>Eukaryota</taxon>
        <taxon>Metazoa</taxon>
        <taxon>Chordata</taxon>
        <taxon>Craniata</taxon>
        <taxon>Vertebrata</taxon>
        <taxon>Euteleostomi</taxon>
        <taxon>Actinopterygii</taxon>
        <taxon>Neopterygii</taxon>
        <taxon>Teleostei</taxon>
        <taxon>Neoteleostei</taxon>
        <taxon>Acanthomorphata</taxon>
        <taxon>Ovalentaria</taxon>
        <taxon>Atherinomorphae</taxon>
        <taxon>Cyprinodontiformes</taxon>
        <taxon>Cyprinodontidae</taxon>
        <taxon>Cyprinodon</taxon>
    </lineage>
</organism>
<keyword evidence="2" id="KW-1185">Reference proteome</keyword>
<reference evidence="1" key="1">
    <citation type="submission" date="2025-08" db="UniProtKB">
        <authorList>
            <consortium name="Ensembl"/>
        </authorList>
    </citation>
    <scope>IDENTIFICATION</scope>
</reference>
<dbReference type="InterPro" id="IPR019141">
    <property type="entry name" value="DUF2045"/>
</dbReference>
<dbReference type="Ensembl" id="ENSCVAT00000021439.1">
    <property type="protein sequence ID" value="ENSCVAP00000028936.1"/>
    <property type="gene ID" value="ENSCVAG00000016858.1"/>
</dbReference>
<accession>A0A3Q2E9K1</accession>
<dbReference type="AlphaFoldDB" id="A0A3Q2E9K1"/>
<dbReference type="Proteomes" id="UP000265020">
    <property type="component" value="Unassembled WGS sequence"/>
</dbReference>
<name>A0A3Q2E9K1_CYPVA</name>
<dbReference type="PANTHER" id="PTHR21477">
    <property type="entry name" value="ZGC:172139"/>
    <property type="match status" value="1"/>
</dbReference>
<evidence type="ECO:0000313" key="2">
    <source>
        <dbReference type="Proteomes" id="UP000265020"/>
    </source>
</evidence>
<sequence>WMFYFQLVKQFSGRLEKFFLFLYFPRRDFLLANQILKFASLHSLQTATTSCTLVVEVYRRDWKKLPGLGEPDIDWEQSVYLHLILTTGVRTTLDLALSANMTVGDGEMVCVCILGVVFQGFIRYEALRKDYGNQVSVAAKMNSMEFMTMKWPQGKGHAEMVNTEEDQMSPMHERVMLFSLPPTPERNQKECKLVTVVSFKLELFSPFSMLNVLIYTEPVFPDIHTATSLRSLPLSGTRCSLIGSWLKLNRSKDYSLFYSHLTCITLHQVTTGQSRRCTAVTYKLQQQMKL</sequence>
<evidence type="ECO:0000313" key="1">
    <source>
        <dbReference type="Ensembl" id="ENSCVAP00000028936.1"/>
    </source>
</evidence>
<protein>
    <submittedName>
        <fullName evidence="1">Uncharacterized protein</fullName>
    </submittedName>
</protein>
<dbReference type="Pfam" id="PF09741">
    <property type="entry name" value="DUF2045"/>
    <property type="match status" value="2"/>
</dbReference>
<proteinExistence type="predicted"/>
<dbReference type="PANTHER" id="PTHR21477:SF13">
    <property type="entry name" value="KIAA0930"/>
    <property type="match status" value="1"/>
</dbReference>